<organism evidence="3 4">
    <name type="scientific">Plantactinospora mayteni</name>
    <dbReference type="NCBI Taxonomy" id="566021"/>
    <lineage>
        <taxon>Bacteria</taxon>
        <taxon>Bacillati</taxon>
        <taxon>Actinomycetota</taxon>
        <taxon>Actinomycetes</taxon>
        <taxon>Micromonosporales</taxon>
        <taxon>Micromonosporaceae</taxon>
        <taxon>Plantactinospora</taxon>
    </lineage>
</organism>
<feature type="transmembrane region" description="Helical" evidence="2">
    <location>
        <begin position="23"/>
        <end position="45"/>
    </location>
</feature>
<accession>A0ABQ4EL63</accession>
<evidence type="ECO:0000256" key="2">
    <source>
        <dbReference type="SAM" id="Phobius"/>
    </source>
</evidence>
<comment type="caution">
    <text evidence="3">The sequence shown here is derived from an EMBL/GenBank/DDBJ whole genome shotgun (WGS) entry which is preliminary data.</text>
</comment>
<evidence type="ECO:0000313" key="4">
    <source>
        <dbReference type="Proteomes" id="UP000621500"/>
    </source>
</evidence>
<name>A0ABQ4EL63_9ACTN</name>
<sequence length="71" mass="6797">MTAVAASYGAEQLGDLPALTDGFSAAFLGAAAIAGAGALLAALTLRTGRPTATSGRRGGVPGDAVPDKVVL</sequence>
<dbReference type="EMBL" id="BONX01000010">
    <property type="protein sequence ID" value="GIG95485.1"/>
    <property type="molecule type" value="Genomic_DNA"/>
</dbReference>
<protein>
    <recommendedName>
        <fullName evidence="5">MFS transporter</fullName>
    </recommendedName>
</protein>
<reference evidence="3 4" key="1">
    <citation type="submission" date="2021-01" db="EMBL/GenBank/DDBJ databases">
        <title>Whole genome shotgun sequence of Plantactinospora mayteni NBRC 109088.</title>
        <authorList>
            <person name="Komaki H."/>
            <person name="Tamura T."/>
        </authorList>
    </citation>
    <scope>NUCLEOTIDE SEQUENCE [LARGE SCALE GENOMIC DNA]</scope>
    <source>
        <strain evidence="3 4">NBRC 109088</strain>
    </source>
</reference>
<dbReference type="Proteomes" id="UP000621500">
    <property type="component" value="Unassembled WGS sequence"/>
</dbReference>
<gene>
    <name evidence="3" type="ORF">Pma05_20580</name>
</gene>
<feature type="region of interest" description="Disordered" evidence="1">
    <location>
        <begin position="49"/>
        <end position="71"/>
    </location>
</feature>
<proteinExistence type="predicted"/>
<keyword evidence="2" id="KW-0812">Transmembrane</keyword>
<evidence type="ECO:0008006" key="5">
    <source>
        <dbReference type="Google" id="ProtNLM"/>
    </source>
</evidence>
<dbReference type="RefSeq" id="WP_239312104.1">
    <property type="nucleotide sequence ID" value="NZ_BAAAZQ010000007.1"/>
</dbReference>
<keyword evidence="2" id="KW-1133">Transmembrane helix</keyword>
<keyword evidence="2" id="KW-0472">Membrane</keyword>
<keyword evidence="4" id="KW-1185">Reference proteome</keyword>
<evidence type="ECO:0000313" key="3">
    <source>
        <dbReference type="EMBL" id="GIG95485.1"/>
    </source>
</evidence>
<evidence type="ECO:0000256" key="1">
    <source>
        <dbReference type="SAM" id="MobiDB-lite"/>
    </source>
</evidence>